<dbReference type="Pfam" id="PF06161">
    <property type="entry name" value="DUF975"/>
    <property type="match status" value="1"/>
</dbReference>
<proteinExistence type="predicted"/>
<gene>
    <name evidence="2" type="ORF">SAMN04488098_101410</name>
</gene>
<dbReference type="EMBL" id="FNFK01000014">
    <property type="protein sequence ID" value="SDK13130.1"/>
    <property type="molecule type" value="Genomic_DNA"/>
</dbReference>
<organism evidence="2 3">
    <name type="scientific">Alkalibacterium thalassium</name>
    <dbReference type="NCBI Taxonomy" id="426701"/>
    <lineage>
        <taxon>Bacteria</taxon>
        <taxon>Bacillati</taxon>
        <taxon>Bacillota</taxon>
        <taxon>Bacilli</taxon>
        <taxon>Lactobacillales</taxon>
        <taxon>Carnobacteriaceae</taxon>
        <taxon>Alkalibacterium</taxon>
    </lineage>
</organism>
<dbReference type="AlphaFoldDB" id="A0A1G8ZG34"/>
<feature type="transmembrane region" description="Helical" evidence="1">
    <location>
        <begin position="107"/>
        <end position="135"/>
    </location>
</feature>
<dbReference type="Proteomes" id="UP000199433">
    <property type="component" value="Unassembled WGS sequence"/>
</dbReference>
<evidence type="ECO:0000256" key="1">
    <source>
        <dbReference type="SAM" id="Phobius"/>
    </source>
</evidence>
<keyword evidence="1" id="KW-0812">Transmembrane</keyword>
<dbReference type="STRING" id="426701.SAMN04488098_101410"/>
<name>A0A1G8ZG34_9LACT</name>
<dbReference type="InterPro" id="IPR010380">
    <property type="entry name" value="DUF975"/>
</dbReference>
<feature type="transmembrane region" description="Helical" evidence="1">
    <location>
        <begin position="27"/>
        <end position="46"/>
    </location>
</feature>
<dbReference type="PANTHER" id="PTHR40076">
    <property type="entry name" value="MEMBRANE PROTEIN-RELATED"/>
    <property type="match status" value="1"/>
</dbReference>
<protein>
    <submittedName>
        <fullName evidence="2">Uncharacterized membrane protein</fullName>
    </submittedName>
</protein>
<feature type="transmembrane region" description="Helical" evidence="1">
    <location>
        <begin position="66"/>
        <end position="86"/>
    </location>
</feature>
<keyword evidence="1" id="KW-0472">Membrane</keyword>
<accession>A0A1G8ZG34</accession>
<keyword evidence="3" id="KW-1185">Reference proteome</keyword>
<reference evidence="3" key="1">
    <citation type="submission" date="2016-10" db="EMBL/GenBank/DDBJ databases">
        <authorList>
            <person name="Varghese N."/>
            <person name="Submissions S."/>
        </authorList>
    </citation>
    <scope>NUCLEOTIDE SEQUENCE [LARGE SCALE GENOMIC DNA]</scope>
    <source>
        <strain evidence="3">DSM 19181</strain>
    </source>
</reference>
<sequence>MNAETYLSPASIKRQAREELSGKWRDVILLYLVPFVISLLLTGGIYGFDMTSIPRIIVGEEEGNILINFLVTYLTIGISFTLLDMTRSSSYKIKPLPDAFQVFSRRFFIPVFLIQLLRTLFIALWTLVFIIPGIIKTYSYSQAFFIFKDKKDRGTEEYLSAFDCIKESRYLMDGHKLELFFLHLSFFGWYLLEVFTLGIASLYVRPYLNMAEAVFYSRLSYDHKEASDGQVDAYYDETHFEGEVYEEDEEYDDFADY</sequence>
<dbReference type="PANTHER" id="PTHR40076:SF1">
    <property type="entry name" value="MEMBRANE PROTEIN"/>
    <property type="match status" value="1"/>
</dbReference>
<keyword evidence="1" id="KW-1133">Transmembrane helix</keyword>
<feature type="transmembrane region" description="Helical" evidence="1">
    <location>
        <begin position="180"/>
        <end position="204"/>
    </location>
</feature>
<evidence type="ECO:0000313" key="3">
    <source>
        <dbReference type="Proteomes" id="UP000199433"/>
    </source>
</evidence>
<evidence type="ECO:0000313" key="2">
    <source>
        <dbReference type="EMBL" id="SDK13130.1"/>
    </source>
</evidence>
<dbReference type="RefSeq" id="WP_091266159.1">
    <property type="nucleotide sequence ID" value="NZ_FNFK01000014.1"/>
</dbReference>
<dbReference type="OrthoDB" id="9784844at2"/>